<evidence type="ECO:0000256" key="2">
    <source>
        <dbReference type="SAM" id="Phobius"/>
    </source>
</evidence>
<dbReference type="Proteomes" id="UP001642409">
    <property type="component" value="Unassembled WGS sequence"/>
</dbReference>
<organism evidence="3">
    <name type="scientific">Hexamita inflata</name>
    <dbReference type="NCBI Taxonomy" id="28002"/>
    <lineage>
        <taxon>Eukaryota</taxon>
        <taxon>Metamonada</taxon>
        <taxon>Diplomonadida</taxon>
        <taxon>Hexamitidae</taxon>
        <taxon>Hexamitinae</taxon>
        <taxon>Hexamita</taxon>
    </lineage>
</organism>
<proteinExistence type="predicted"/>
<keyword evidence="2" id="KW-1133">Transmembrane helix</keyword>
<reference evidence="3" key="1">
    <citation type="submission" date="2023-06" db="EMBL/GenBank/DDBJ databases">
        <authorList>
            <person name="Kurt Z."/>
        </authorList>
    </citation>
    <scope>NUCLEOTIDE SEQUENCE</scope>
</reference>
<evidence type="ECO:0000313" key="4">
    <source>
        <dbReference type="EMBL" id="CAL6037816.1"/>
    </source>
</evidence>
<dbReference type="PROSITE" id="PS50012">
    <property type="entry name" value="RCC1_3"/>
    <property type="match status" value="1"/>
</dbReference>
<keyword evidence="5" id="KW-1185">Reference proteome</keyword>
<evidence type="ECO:0000256" key="1">
    <source>
        <dbReference type="PROSITE-ProRule" id="PRU00235"/>
    </source>
</evidence>
<dbReference type="EMBL" id="CATOUU010000824">
    <property type="protein sequence ID" value="CAI9951383.1"/>
    <property type="molecule type" value="Genomic_DNA"/>
</dbReference>
<keyword evidence="2" id="KW-0472">Membrane</keyword>
<sequence>MLFISIFGYYAIGIDPYTQQLINDKFIRFADTILIQSCQTFGNQSFILSNGKLYAFGSSMNLELGSQDTTIYTKVTELPFYQNIPVKQVSLGEYTSAILTTSGQLYIQGRITGDPINPNEPSQLVTVTLTPGEIITKVIVVKQVIYILTSNNDVYFRGQCDNGLCGGFSSFTNVFLLLAHLVNDIMAGDSFLLMNMTDNTQQIVGIPSICNNINPPLLQTIKFQPDHSGLLYLSSGELKLCGDDFRFSLSQTPHQVVDSPPGTLLDYCSTNDAWLALTTSGLYVYGTLIVNGKEIMKKYGWELFQNVSEVNKIKATEEWIILFSDQQKQEPIDPQINDTDKVKWQPIVAGVVLSLLFIGIGFLLIFLNKKQIYRVFADEECESTNEIISRLKQENLSRKKEIEINKQAKSTKASRVQSPIKMKDVKISDFKNSDSIKVQKPSSPQAIKSE</sequence>
<keyword evidence="2" id="KW-0812">Transmembrane</keyword>
<dbReference type="InterPro" id="IPR000408">
    <property type="entry name" value="Reg_chr_condens"/>
</dbReference>
<reference evidence="4 5" key="2">
    <citation type="submission" date="2024-07" db="EMBL/GenBank/DDBJ databases">
        <authorList>
            <person name="Akdeniz Z."/>
        </authorList>
    </citation>
    <scope>NUCLEOTIDE SEQUENCE [LARGE SCALE GENOMIC DNA]</scope>
</reference>
<evidence type="ECO:0000313" key="3">
    <source>
        <dbReference type="EMBL" id="CAI9951383.1"/>
    </source>
</evidence>
<feature type="repeat" description="RCC1" evidence="1">
    <location>
        <begin position="51"/>
        <end position="102"/>
    </location>
</feature>
<dbReference type="Gene3D" id="2.130.10.30">
    <property type="entry name" value="Regulator of chromosome condensation 1/beta-lactamase-inhibitor protein II"/>
    <property type="match status" value="1"/>
</dbReference>
<evidence type="ECO:0000313" key="5">
    <source>
        <dbReference type="Proteomes" id="UP001642409"/>
    </source>
</evidence>
<accession>A0AA86Q580</accession>
<comment type="caution">
    <text evidence="3">The sequence shown here is derived from an EMBL/GenBank/DDBJ whole genome shotgun (WGS) entry which is preliminary data.</text>
</comment>
<protein>
    <submittedName>
        <fullName evidence="3">Regulator of chromosome condensation (RCC1) repeat-containing protein</fullName>
    </submittedName>
    <submittedName>
        <fullName evidence="4">Regulator_of chromosome condensation (RCC1) repeat-containing protein</fullName>
    </submittedName>
</protein>
<gene>
    <name evidence="4" type="ORF">HINF_LOCUS37066</name>
    <name evidence="3" type="ORF">HINF_LOCUS39028</name>
</gene>
<dbReference type="EMBL" id="CAXDID020000138">
    <property type="protein sequence ID" value="CAL6037816.1"/>
    <property type="molecule type" value="Genomic_DNA"/>
</dbReference>
<dbReference type="AlphaFoldDB" id="A0AA86Q580"/>
<feature type="transmembrane region" description="Helical" evidence="2">
    <location>
        <begin position="344"/>
        <end position="367"/>
    </location>
</feature>
<dbReference type="InterPro" id="IPR009091">
    <property type="entry name" value="RCC1/BLIP-II"/>
</dbReference>
<name>A0AA86Q580_9EUKA</name>
<dbReference type="SUPFAM" id="SSF50985">
    <property type="entry name" value="RCC1/BLIP-II"/>
    <property type="match status" value="1"/>
</dbReference>